<comment type="caution">
    <text evidence="2">The sequence shown here is derived from an EMBL/GenBank/DDBJ whole genome shotgun (WGS) entry which is preliminary data.</text>
</comment>
<reference evidence="2" key="1">
    <citation type="submission" date="2022-03" db="EMBL/GenBank/DDBJ databases">
        <title>Gramella crocea sp. nov., isolated from activated sludge of a seafood processing plant.</title>
        <authorList>
            <person name="Zhang X."/>
        </authorList>
    </citation>
    <scope>NUCLEOTIDE SEQUENCE</scope>
    <source>
        <strain evidence="2">YJ019</strain>
    </source>
</reference>
<dbReference type="InterPro" id="IPR005532">
    <property type="entry name" value="SUMF_dom"/>
</dbReference>
<feature type="domain" description="Sulfatase-modifying factor enzyme-like" evidence="1">
    <location>
        <begin position="64"/>
        <end position="340"/>
    </location>
</feature>
<sequence>MSSRSIFLVFSIVILAVSCKESQKSAPISVIEEKPKPVYTDYHRQYLREISYIETRKDSASTIGMTRISGGKFMMGGDNDQARKDEFPKHEESIKDIWVDDTEVTNAQFREFVEATGYVTTAERSFEIKGKKYEPGALVFDPYNPEWWWKFVKGANWMNPTGPDSDIIGKDDHPVVQVSWYDAMAYAKWAGKRLPTEAEFEYLNRAGNDTLIYNWGNEHEKASEMVNFFQGSFPKQNLNEDNFEKTAPVKSFPANPFGLYETSGNVWEWCLDTYHPDAYSRTGERVDGYFRDFVNMEQQKVIRGGSFLCSESYCTGFRNAARMSSAPDTGLEHTGFRCVKDI</sequence>
<proteinExistence type="predicted"/>
<evidence type="ECO:0000259" key="1">
    <source>
        <dbReference type="Pfam" id="PF03781"/>
    </source>
</evidence>
<dbReference type="PANTHER" id="PTHR23150">
    <property type="entry name" value="SULFATASE MODIFYING FACTOR 1, 2"/>
    <property type="match status" value="1"/>
</dbReference>
<name>A0A9X2A9V9_9FLAO</name>
<keyword evidence="3" id="KW-1185">Reference proteome</keyword>
<dbReference type="AlphaFoldDB" id="A0A9X2A9V9"/>
<dbReference type="RefSeq" id="WP_240713903.1">
    <property type="nucleotide sequence ID" value="NZ_JAKVTV010000003.1"/>
</dbReference>
<dbReference type="Pfam" id="PF03781">
    <property type="entry name" value="FGE-sulfatase"/>
    <property type="match status" value="1"/>
</dbReference>
<dbReference type="GO" id="GO:0120147">
    <property type="term" value="F:formylglycine-generating oxidase activity"/>
    <property type="evidence" value="ECO:0007669"/>
    <property type="project" value="TreeGrafter"/>
</dbReference>
<organism evidence="2 3">
    <name type="scientific">Christiangramia lutea</name>
    <dbReference type="NCBI Taxonomy" id="1607951"/>
    <lineage>
        <taxon>Bacteria</taxon>
        <taxon>Pseudomonadati</taxon>
        <taxon>Bacteroidota</taxon>
        <taxon>Flavobacteriia</taxon>
        <taxon>Flavobacteriales</taxon>
        <taxon>Flavobacteriaceae</taxon>
        <taxon>Christiangramia</taxon>
    </lineage>
</organism>
<evidence type="ECO:0000313" key="2">
    <source>
        <dbReference type="EMBL" id="MCH4823735.1"/>
    </source>
</evidence>
<dbReference type="InterPro" id="IPR051043">
    <property type="entry name" value="Sulfatase_Mod_Factor_Kinase"/>
</dbReference>
<gene>
    <name evidence="2" type="ORF">ML462_11190</name>
</gene>
<evidence type="ECO:0000313" key="3">
    <source>
        <dbReference type="Proteomes" id="UP001139226"/>
    </source>
</evidence>
<dbReference type="Gene3D" id="3.90.1580.10">
    <property type="entry name" value="paralog of FGE (formylglycine-generating enzyme)"/>
    <property type="match status" value="1"/>
</dbReference>
<protein>
    <submittedName>
        <fullName evidence="2">Formylglycine-generating enzyme family protein</fullName>
    </submittedName>
</protein>
<dbReference type="PROSITE" id="PS51257">
    <property type="entry name" value="PROKAR_LIPOPROTEIN"/>
    <property type="match status" value="1"/>
</dbReference>
<dbReference type="PANTHER" id="PTHR23150:SF19">
    <property type="entry name" value="FORMYLGLYCINE-GENERATING ENZYME"/>
    <property type="match status" value="1"/>
</dbReference>
<dbReference type="SUPFAM" id="SSF56436">
    <property type="entry name" value="C-type lectin-like"/>
    <property type="match status" value="1"/>
</dbReference>
<accession>A0A9X2A9V9</accession>
<dbReference type="Proteomes" id="UP001139226">
    <property type="component" value="Unassembled WGS sequence"/>
</dbReference>
<dbReference type="InterPro" id="IPR042095">
    <property type="entry name" value="SUMF_sf"/>
</dbReference>
<dbReference type="EMBL" id="JAKVTV010000003">
    <property type="protein sequence ID" value="MCH4823735.1"/>
    <property type="molecule type" value="Genomic_DNA"/>
</dbReference>
<dbReference type="InterPro" id="IPR016187">
    <property type="entry name" value="CTDL_fold"/>
</dbReference>